<comment type="function">
    <text evidence="10">Catalyzes the first step in hexosamine metabolism, converting fructose-6P into glucosamine-6P using glutamine as a nitrogen source.</text>
</comment>
<dbReference type="PROSITE" id="PS51278">
    <property type="entry name" value="GATASE_TYPE_2"/>
    <property type="match status" value="1"/>
</dbReference>
<keyword evidence="9" id="KW-0315">Glutamine amidotransferase</keyword>
<feature type="initiator methionine" description="Removed" evidence="10">
    <location>
        <position position="1"/>
    </location>
</feature>
<keyword evidence="14" id="KW-1185">Reference proteome</keyword>
<evidence type="ECO:0000256" key="8">
    <source>
        <dbReference type="ARBA" id="ARBA00022737"/>
    </source>
</evidence>
<dbReference type="CDD" id="cd05008">
    <property type="entry name" value="SIS_GlmS_GlmD_1"/>
    <property type="match status" value="1"/>
</dbReference>
<evidence type="ECO:0000256" key="3">
    <source>
        <dbReference type="ARBA" id="ARBA00012916"/>
    </source>
</evidence>
<dbReference type="GO" id="GO:0005975">
    <property type="term" value="P:carbohydrate metabolic process"/>
    <property type="evidence" value="ECO:0007669"/>
    <property type="project" value="UniProtKB-UniRule"/>
</dbReference>
<sequence length="609" mass="64494">MCGIVGMLGERPAAPLILEALGRLEYRGYDSAGIATLDSGRIDRRRAEGKLGNLASVLTRLPLAGNVGIGHTRWATHGAPTEGNAHPHGTSRVSVVHNGIIENHAALRAELEAAGQEFSTETDTECVAQLLDLYLQQGMSPEKAAGAALARLEGAYALALIFAGHPDLMIGARHGAPLAIGFGEREMFIGSDALALAPLTRRIAYLEDGDWAVIRRDGATFFDRHGARVERAIRETRLTGAAIGRGNYRHFMEKELHEHPVVIGDVLSRMIDPSSRSVALWDLPFDLATLPRATISACGSAFYAGLVGRVWLETIARLPTDADVASEFRYRAPPLPSEGLGLLVSQSGETADTLAALRYMQDEGQHVLSVVNVPESSMARESDAVLETLAGPEIGVASTKAFTAQLTVLACFALAAGRARGTLDAAREAVLTQALMEVPGQAAEILSEETTAAIARVAERIAEARDVLYLGRGSCFPVALEGALKLKEISYIHAEGYAAGEMKHGPIALIDKHVPVVAIAPSGPLFEKTASNLQEAAARGGQVVVFSDAAGAEKLCGIAAETVVLPTCDPFVAPILHTIAVQMLAYKVALLKGTDVDQPRNLAKSVTVE</sequence>
<dbReference type="GO" id="GO:0006002">
    <property type="term" value="P:fructose 6-phosphate metabolic process"/>
    <property type="evidence" value="ECO:0007669"/>
    <property type="project" value="TreeGrafter"/>
</dbReference>
<dbReference type="InterPro" id="IPR005855">
    <property type="entry name" value="GFAT"/>
</dbReference>
<dbReference type="PANTHER" id="PTHR10937:SF0">
    <property type="entry name" value="GLUTAMINE--FRUCTOSE-6-PHOSPHATE TRANSAMINASE (ISOMERIZING)"/>
    <property type="match status" value="1"/>
</dbReference>
<dbReference type="FunFam" id="3.60.20.10:FF:000006">
    <property type="entry name" value="Glutamine--fructose-6-phosphate aminotransferase [isomerizing]"/>
    <property type="match status" value="1"/>
</dbReference>
<feature type="domain" description="Glutamine amidotransferase type-2" evidence="11">
    <location>
        <begin position="2"/>
        <end position="217"/>
    </location>
</feature>
<dbReference type="InterPro" id="IPR029055">
    <property type="entry name" value="Ntn_hydrolases_N"/>
</dbReference>
<gene>
    <name evidence="10 13" type="primary">glmS</name>
    <name evidence="13" type="ORF">ASILVAE211_12140</name>
</gene>
<dbReference type="GO" id="GO:0097367">
    <property type="term" value="F:carbohydrate derivative binding"/>
    <property type="evidence" value="ECO:0007669"/>
    <property type="project" value="InterPro"/>
</dbReference>
<evidence type="ECO:0000259" key="12">
    <source>
        <dbReference type="PROSITE" id="PS51464"/>
    </source>
</evidence>
<feature type="domain" description="SIS" evidence="12">
    <location>
        <begin position="457"/>
        <end position="599"/>
    </location>
</feature>
<keyword evidence="7 10" id="KW-0808">Transferase</keyword>
<evidence type="ECO:0000256" key="10">
    <source>
        <dbReference type="HAMAP-Rule" id="MF_00164"/>
    </source>
</evidence>
<dbReference type="FunFam" id="3.40.50.10490:FF:000002">
    <property type="entry name" value="Glutamine--fructose-6-phosphate aminotransferase [isomerizing]"/>
    <property type="match status" value="1"/>
</dbReference>
<evidence type="ECO:0000256" key="7">
    <source>
        <dbReference type="ARBA" id="ARBA00022679"/>
    </source>
</evidence>
<dbReference type="CDD" id="cd00714">
    <property type="entry name" value="GFAT"/>
    <property type="match status" value="1"/>
</dbReference>
<dbReference type="InterPro" id="IPR046348">
    <property type="entry name" value="SIS_dom_sf"/>
</dbReference>
<comment type="subunit">
    <text evidence="10">Homodimer.</text>
</comment>
<dbReference type="GO" id="GO:0046349">
    <property type="term" value="P:amino sugar biosynthetic process"/>
    <property type="evidence" value="ECO:0007669"/>
    <property type="project" value="UniProtKB-ARBA"/>
</dbReference>
<dbReference type="AlphaFoldDB" id="A0A963YSJ8"/>
<dbReference type="EMBL" id="JAESVB010000004">
    <property type="protein sequence ID" value="MCB8875934.1"/>
    <property type="molecule type" value="Genomic_DNA"/>
</dbReference>
<evidence type="ECO:0000313" key="14">
    <source>
        <dbReference type="Proteomes" id="UP000708298"/>
    </source>
</evidence>
<proteinExistence type="inferred from homology"/>
<feature type="active site" description="For Fru-6P isomerization activity" evidence="10">
    <location>
        <position position="604"/>
    </location>
</feature>
<feature type="domain" description="SIS" evidence="12">
    <location>
        <begin position="281"/>
        <end position="422"/>
    </location>
</feature>
<evidence type="ECO:0000256" key="1">
    <source>
        <dbReference type="ARBA" id="ARBA00001031"/>
    </source>
</evidence>
<reference evidence="13" key="1">
    <citation type="journal article" date="2021" name="Microorganisms">
        <title>Acidisoma silvae sp. nov. and Acidisomacellulosilytica sp. nov., Two Acidophilic Bacteria Isolated from Decaying Wood, Hydrolyzing Cellulose and Producing Poly-3-hydroxybutyrate.</title>
        <authorList>
            <person name="Mieszkin S."/>
            <person name="Pouder E."/>
            <person name="Uroz S."/>
            <person name="Simon-Colin C."/>
            <person name="Alain K."/>
        </authorList>
    </citation>
    <scope>NUCLEOTIDE SEQUENCE</scope>
    <source>
        <strain evidence="13">HW T2.11</strain>
    </source>
</reference>
<evidence type="ECO:0000256" key="2">
    <source>
        <dbReference type="ARBA" id="ARBA00004496"/>
    </source>
</evidence>
<dbReference type="NCBIfam" id="NF001484">
    <property type="entry name" value="PRK00331.1"/>
    <property type="match status" value="1"/>
</dbReference>
<dbReference type="Pfam" id="PF13522">
    <property type="entry name" value="GATase_6"/>
    <property type="match status" value="1"/>
</dbReference>
<dbReference type="Gene3D" id="3.60.20.10">
    <property type="entry name" value="Glutamine Phosphoribosylpyrophosphate, subunit 1, domain 1"/>
    <property type="match status" value="1"/>
</dbReference>
<evidence type="ECO:0000256" key="4">
    <source>
        <dbReference type="ARBA" id="ARBA00016090"/>
    </source>
</evidence>
<dbReference type="EC" id="2.6.1.16" evidence="3 10"/>
<evidence type="ECO:0000256" key="9">
    <source>
        <dbReference type="ARBA" id="ARBA00022962"/>
    </source>
</evidence>
<dbReference type="HAMAP" id="MF_00164">
    <property type="entry name" value="GlmS"/>
    <property type="match status" value="1"/>
</dbReference>
<comment type="caution">
    <text evidence="13">The sequence shown here is derived from an EMBL/GenBank/DDBJ whole genome shotgun (WGS) entry which is preliminary data.</text>
</comment>
<dbReference type="InterPro" id="IPR017932">
    <property type="entry name" value="GATase_2_dom"/>
</dbReference>
<dbReference type="PANTHER" id="PTHR10937">
    <property type="entry name" value="GLUCOSAMINE--FRUCTOSE-6-PHOSPHATE AMINOTRANSFERASE, ISOMERIZING"/>
    <property type="match status" value="1"/>
</dbReference>
<dbReference type="InterPro" id="IPR001347">
    <property type="entry name" value="SIS_dom"/>
</dbReference>
<evidence type="ECO:0000256" key="5">
    <source>
        <dbReference type="ARBA" id="ARBA00022490"/>
    </source>
</evidence>
<dbReference type="GO" id="GO:0004360">
    <property type="term" value="F:glutamine-fructose-6-phosphate transaminase (isomerizing) activity"/>
    <property type="evidence" value="ECO:0007669"/>
    <property type="project" value="UniProtKB-UniRule"/>
</dbReference>
<dbReference type="RefSeq" id="WP_227321577.1">
    <property type="nucleotide sequence ID" value="NZ_JAESVB010000004.1"/>
</dbReference>
<keyword evidence="5 10" id="KW-0963">Cytoplasm</keyword>
<dbReference type="SUPFAM" id="SSF53697">
    <property type="entry name" value="SIS domain"/>
    <property type="match status" value="1"/>
</dbReference>
<dbReference type="InterPro" id="IPR035466">
    <property type="entry name" value="GlmS/AgaS_SIS"/>
</dbReference>
<dbReference type="InterPro" id="IPR035490">
    <property type="entry name" value="GlmS/FrlB_SIS"/>
</dbReference>
<dbReference type="Proteomes" id="UP000708298">
    <property type="component" value="Unassembled WGS sequence"/>
</dbReference>
<dbReference type="Gene3D" id="3.40.50.10490">
    <property type="entry name" value="Glucose-6-phosphate isomerase like protein, domain 1"/>
    <property type="match status" value="2"/>
</dbReference>
<accession>A0A963YSJ8</accession>
<dbReference type="GO" id="GO:0006047">
    <property type="term" value="P:UDP-N-acetylglucosamine metabolic process"/>
    <property type="evidence" value="ECO:0007669"/>
    <property type="project" value="TreeGrafter"/>
</dbReference>
<dbReference type="Pfam" id="PF01380">
    <property type="entry name" value="SIS"/>
    <property type="match status" value="2"/>
</dbReference>
<dbReference type="GO" id="GO:0006487">
    <property type="term" value="P:protein N-linked glycosylation"/>
    <property type="evidence" value="ECO:0007669"/>
    <property type="project" value="TreeGrafter"/>
</dbReference>
<evidence type="ECO:0000259" key="11">
    <source>
        <dbReference type="PROSITE" id="PS51278"/>
    </source>
</evidence>
<dbReference type="GO" id="GO:0005829">
    <property type="term" value="C:cytosol"/>
    <property type="evidence" value="ECO:0007669"/>
    <property type="project" value="TreeGrafter"/>
</dbReference>
<dbReference type="FunFam" id="3.40.50.10490:FF:000001">
    <property type="entry name" value="Glutamine--fructose-6-phosphate aminotransferase [isomerizing]"/>
    <property type="match status" value="1"/>
</dbReference>
<keyword evidence="8" id="KW-0677">Repeat</keyword>
<dbReference type="CDD" id="cd05009">
    <property type="entry name" value="SIS_GlmS_GlmD_2"/>
    <property type="match status" value="1"/>
</dbReference>
<comment type="catalytic activity">
    <reaction evidence="1 10">
        <text>D-fructose 6-phosphate + L-glutamine = D-glucosamine 6-phosphate + L-glutamate</text>
        <dbReference type="Rhea" id="RHEA:13237"/>
        <dbReference type="ChEBI" id="CHEBI:29985"/>
        <dbReference type="ChEBI" id="CHEBI:58359"/>
        <dbReference type="ChEBI" id="CHEBI:58725"/>
        <dbReference type="ChEBI" id="CHEBI:61527"/>
        <dbReference type="EC" id="2.6.1.16"/>
    </reaction>
</comment>
<dbReference type="InterPro" id="IPR047084">
    <property type="entry name" value="GFAT_N"/>
</dbReference>
<organism evidence="13 14">
    <name type="scientific">Acidisoma silvae</name>
    <dbReference type="NCBI Taxonomy" id="2802396"/>
    <lineage>
        <taxon>Bacteria</taxon>
        <taxon>Pseudomonadati</taxon>
        <taxon>Pseudomonadota</taxon>
        <taxon>Alphaproteobacteria</taxon>
        <taxon>Acetobacterales</taxon>
        <taxon>Acidocellaceae</taxon>
        <taxon>Acidisoma</taxon>
    </lineage>
</organism>
<dbReference type="PROSITE" id="PS51464">
    <property type="entry name" value="SIS"/>
    <property type="match status" value="2"/>
</dbReference>
<evidence type="ECO:0000256" key="6">
    <source>
        <dbReference type="ARBA" id="ARBA00022576"/>
    </source>
</evidence>
<comment type="subcellular location">
    <subcellularLocation>
        <location evidence="2 10">Cytoplasm</location>
    </subcellularLocation>
</comment>
<dbReference type="NCBIfam" id="TIGR01135">
    <property type="entry name" value="glmS"/>
    <property type="match status" value="1"/>
</dbReference>
<name>A0A963YSJ8_9PROT</name>
<evidence type="ECO:0000313" key="13">
    <source>
        <dbReference type="EMBL" id="MCB8875934.1"/>
    </source>
</evidence>
<feature type="active site" description="Nucleophile; for GATase activity" evidence="10">
    <location>
        <position position="2"/>
    </location>
</feature>
<dbReference type="SUPFAM" id="SSF56235">
    <property type="entry name" value="N-terminal nucleophile aminohydrolases (Ntn hydrolases)"/>
    <property type="match status" value="1"/>
</dbReference>
<reference evidence="13" key="2">
    <citation type="submission" date="2021-01" db="EMBL/GenBank/DDBJ databases">
        <authorList>
            <person name="Mieszkin S."/>
            <person name="Pouder E."/>
            <person name="Alain K."/>
        </authorList>
    </citation>
    <scope>NUCLEOTIDE SEQUENCE</scope>
    <source>
        <strain evidence="13">HW T2.11</strain>
    </source>
</reference>
<keyword evidence="6 10" id="KW-0032">Aminotransferase</keyword>
<protein>
    <recommendedName>
        <fullName evidence="4 10">Glutamine--fructose-6-phosphate aminotransferase [isomerizing]</fullName>
        <ecNumber evidence="3 10">2.6.1.16</ecNumber>
    </recommendedName>
    <alternativeName>
        <fullName evidence="10">D-fructose-6-phosphate amidotransferase</fullName>
    </alternativeName>
    <alternativeName>
        <fullName evidence="10">GFAT</fullName>
    </alternativeName>
    <alternativeName>
        <fullName evidence="10">Glucosamine-6-phosphate synthase</fullName>
    </alternativeName>
    <alternativeName>
        <fullName evidence="10">Hexosephosphate aminotransferase</fullName>
    </alternativeName>
    <alternativeName>
        <fullName evidence="10">L-glutamine--D-fructose-6-phosphate amidotransferase</fullName>
    </alternativeName>
</protein>